<keyword evidence="2" id="KW-1185">Reference proteome</keyword>
<proteinExistence type="predicted"/>
<dbReference type="EMBL" id="BJYK01000001">
    <property type="protein sequence ID" value="GEN78447.1"/>
    <property type="molecule type" value="Genomic_DNA"/>
</dbReference>
<dbReference type="SUPFAM" id="SSF63411">
    <property type="entry name" value="LuxS/MPP-like metallohydrolase"/>
    <property type="match status" value="2"/>
</dbReference>
<dbReference type="AlphaFoldDB" id="A0A511YTC5"/>
<protein>
    <recommendedName>
        <fullName evidence="3">Peptidase M16 N-terminal domain-containing protein</fullName>
    </recommendedName>
</protein>
<organism evidence="1 2">
    <name type="scientific">Actinotalea fermentans</name>
    <dbReference type="NCBI Taxonomy" id="43671"/>
    <lineage>
        <taxon>Bacteria</taxon>
        <taxon>Bacillati</taxon>
        <taxon>Actinomycetota</taxon>
        <taxon>Actinomycetes</taxon>
        <taxon>Micrococcales</taxon>
        <taxon>Cellulomonadaceae</taxon>
        <taxon>Actinotalea</taxon>
    </lineage>
</organism>
<evidence type="ECO:0008006" key="3">
    <source>
        <dbReference type="Google" id="ProtNLM"/>
    </source>
</evidence>
<dbReference type="InterPro" id="IPR011249">
    <property type="entry name" value="Metalloenz_LuxS/M16"/>
</dbReference>
<dbReference type="Proteomes" id="UP000321484">
    <property type="component" value="Unassembled WGS sequence"/>
</dbReference>
<name>A0A511YTC5_9CELL</name>
<dbReference type="Gene3D" id="3.30.830.10">
    <property type="entry name" value="Metalloenzyme, LuxS/M16 peptidase-like"/>
    <property type="match status" value="2"/>
</dbReference>
<evidence type="ECO:0000313" key="2">
    <source>
        <dbReference type="Proteomes" id="UP000321484"/>
    </source>
</evidence>
<gene>
    <name evidence="1" type="ORF">AFE02nite_01810</name>
</gene>
<sequence>METEVSGIRTLHVPAPGCTRMTLHIGAGWADESFVTRGMTHAIEHLVMGAAEPGRLESNACVTPFQTAFWANGPADRVGRFLGQVAAALRDLPLDRLARERNVLEAETHGHTYGAHEVLLKSRFGNAGPGLGMFPGLGSLGLEPEVVARHHAQWFVAGNAVLTVVGPMPEDLDLRLPPGQAPARSFGSWSAGPAWDRADVSDPCASIEGRDAPAASLAIRATAGALERRLRHELGIVYGVVPDLIRLPGTGRVVLQLTTRSAPGAEAEVATALIEELEHRGQVGVTADELAEDLEWSAALADDLDTVASHVQLQAERLLAGQPAVQQADARARVAAVTAEEVTSALRESLPTAMLLVPRDCTAPAGLPLVPTCAAVPAFTTPRLRRRLRSGLPAGAELGFADDVVQYRDEDGDVHEVRFDECVGVGVARDGRLLFGRRGCFVWVDPREFRGAEAVVQAIDERVPAELRFALS</sequence>
<evidence type="ECO:0000313" key="1">
    <source>
        <dbReference type="EMBL" id="GEN78447.1"/>
    </source>
</evidence>
<accession>A0A511YTC5</accession>
<comment type="caution">
    <text evidence="1">The sequence shown here is derived from an EMBL/GenBank/DDBJ whole genome shotgun (WGS) entry which is preliminary data.</text>
</comment>
<dbReference type="GO" id="GO:0046872">
    <property type="term" value="F:metal ion binding"/>
    <property type="evidence" value="ECO:0007669"/>
    <property type="project" value="InterPro"/>
</dbReference>
<reference evidence="1 2" key="1">
    <citation type="submission" date="2019-07" db="EMBL/GenBank/DDBJ databases">
        <title>Whole genome shotgun sequence of Actinotalea fermentans NBRC 105374.</title>
        <authorList>
            <person name="Hosoyama A."/>
            <person name="Uohara A."/>
            <person name="Ohji S."/>
            <person name="Ichikawa N."/>
        </authorList>
    </citation>
    <scope>NUCLEOTIDE SEQUENCE [LARGE SCALE GENOMIC DNA]</scope>
    <source>
        <strain evidence="1 2">NBRC 105374</strain>
    </source>
</reference>